<keyword evidence="3" id="KW-0547">Nucleotide-binding</keyword>
<dbReference type="STRING" id="1848.SAMN05443637_114145"/>
<proteinExistence type="inferred from homology"/>
<evidence type="ECO:0000313" key="6">
    <source>
        <dbReference type="EMBL" id="SHK92468.1"/>
    </source>
</evidence>
<dbReference type="InterPro" id="IPR003593">
    <property type="entry name" value="AAA+_ATPase"/>
</dbReference>
<dbReference type="AlphaFoldDB" id="A0A1M6WFL0"/>
<dbReference type="CDD" id="cd03257">
    <property type="entry name" value="ABC_NikE_OppD_transporters"/>
    <property type="match status" value="2"/>
</dbReference>
<dbReference type="GO" id="GO:0055085">
    <property type="term" value="P:transmembrane transport"/>
    <property type="evidence" value="ECO:0007669"/>
    <property type="project" value="UniProtKB-ARBA"/>
</dbReference>
<dbReference type="PANTHER" id="PTHR43776:SF7">
    <property type="entry name" value="D,D-DIPEPTIDE TRANSPORT ATP-BINDING PROTEIN DDPF-RELATED"/>
    <property type="match status" value="1"/>
</dbReference>
<dbReference type="Gene3D" id="3.40.50.300">
    <property type="entry name" value="P-loop containing nucleotide triphosphate hydrolases"/>
    <property type="match status" value="2"/>
</dbReference>
<dbReference type="PANTHER" id="PTHR43776">
    <property type="entry name" value="TRANSPORT ATP-BINDING PROTEIN"/>
    <property type="match status" value="1"/>
</dbReference>
<dbReference type="GO" id="GO:0016887">
    <property type="term" value="F:ATP hydrolysis activity"/>
    <property type="evidence" value="ECO:0007669"/>
    <property type="project" value="InterPro"/>
</dbReference>
<evidence type="ECO:0000256" key="3">
    <source>
        <dbReference type="ARBA" id="ARBA00022741"/>
    </source>
</evidence>
<dbReference type="NCBIfam" id="NF007739">
    <property type="entry name" value="PRK10419.1"/>
    <property type="match status" value="2"/>
</dbReference>
<sequence>MPDLTTAQEDVLAAGDAAPRERVLEVRDLRVHFETAAGVVKAVDGVSWHVDAGETLAIVGESGSGKSVSAMTILGLVPSPPATFPSGQVLLHGRSLLDLPDAQQRKLRGNEIAMIFQDPLTALNPVFRVGDQIAEMVRAHQKISRAAANKRAVELLAEVGIPNPHVRARQYPHEFSGGMRQRAMIAMALANDPKVLLADEPTTALDVTVQAQIMQLLEELQERRNTAIVLITHDLGLVASHADRIAVMYAGRIVETGTTDEIFGAPRHAYTYGLLSSLARMDHARPAKLEPIPGQPPSLSRVPPGCAFHPRCAFATEACRAEVPQLLPMAPGSDHLHACLHPGEVAAALAAPKEVAPAAERSPSTGAPPVVEVTDLVKHFPIRSGLFFSRTVGAVQAVNGLSLEIEPGTTLSIVGESGCGKSTAARAILRLHEPTSGKIVIGGQDITALEPTELRKARADMQIVFQDPYASLNPRLTVRQILTEKYHLLGGELTKDTIPELLETVGLSPEHADRYPHEFSGGQRQRVGIARAIALNPKFVVLDEPVSALDVSIQAQILNLLESLQDEFGLTYLFIAHDLSVVRHISDRVAVMYLGQFVEIADRDDLFERPQHPYTQALISAVPIPDPAVERTRERILLAGDVPSPANPPSGCRFRTRCWKHQQLTETEKQRCIEEPPPLAAAPTGGERHEVACHYAGTREVLHA</sequence>
<dbReference type="InterPro" id="IPR017871">
    <property type="entry name" value="ABC_transporter-like_CS"/>
</dbReference>
<dbReference type="GO" id="GO:0015833">
    <property type="term" value="P:peptide transport"/>
    <property type="evidence" value="ECO:0007669"/>
    <property type="project" value="InterPro"/>
</dbReference>
<comment type="similarity">
    <text evidence="1">Belongs to the ABC transporter superfamily.</text>
</comment>
<dbReference type="PROSITE" id="PS00211">
    <property type="entry name" value="ABC_TRANSPORTER_1"/>
    <property type="match status" value="2"/>
</dbReference>
<evidence type="ECO:0000256" key="4">
    <source>
        <dbReference type="ARBA" id="ARBA00022840"/>
    </source>
</evidence>
<evidence type="ECO:0000313" key="7">
    <source>
        <dbReference type="Proteomes" id="UP000184363"/>
    </source>
</evidence>
<dbReference type="InterPro" id="IPR050319">
    <property type="entry name" value="ABC_transp_ATP-bind"/>
</dbReference>
<dbReference type="EMBL" id="FRAP01000014">
    <property type="protein sequence ID" value="SHK92468.1"/>
    <property type="molecule type" value="Genomic_DNA"/>
</dbReference>
<dbReference type="NCBIfam" id="TIGR01727">
    <property type="entry name" value="oligo_HPY"/>
    <property type="match status" value="2"/>
</dbReference>
<dbReference type="InterPro" id="IPR003439">
    <property type="entry name" value="ABC_transporter-like_ATP-bd"/>
</dbReference>
<reference evidence="6 7" key="1">
    <citation type="submission" date="2016-11" db="EMBL/GenBank/DDBJ databases">
        <authorList>
            <person name="Jaros S."/>
            <person name="Januszkiewicz K."/>
            <person name="Wedrychowicz H."/>
        </authorList>
    </citation>
    <scope>NUCLEOTIDE SEQUENCE [LARGE SCALE GENOMIC DNA]</scope>
    <source>
        <strain evidence="6 7">DSM 43832</strain>
    </source>
</reference>
<dbReference type="SMART" id="SM00382">
    <property type="entry name" value="AAA"/>
    <property type="match status" value="2"/>
</dbReference>
<evidence type="ECO:0000256" key="2">
    <source>
        <dbReference type="ARBA" id="ARBA00022448"/>
    </source>
</evidence>
<dbReference type="InterPro" id="IPR013563">
    <property type="entry name" value="Oligopep_ABC_C"/>
</dbReference>
<feature type="domain" description="ABC transporter" evidence="5">
    <location>
        <begin position="26"/>
        <end position="275"/>
    </location>
</feature>
<keyword evidence="2" id="KW-0813">Transport</keyword>
<protein>
    <submittedName>
        <fullName evidence="6">Peptide/nickel transport system ATP-binding protein</fullName>
    </submittedName>
</protein>
<dbReference type="Pfam" id="PF00005">
    <property type="entry name" value="ABC_tran"/>
    <property type="match status" value="2"/>
</dbReference>
<accession>A0A1M6WFL0</accession>
<dbReference type="FunFam" id="3.40.50.300:FF:000016">
    <property type="entry name" value="Oligopeptide ABC transporter ATP-binding component"/>
    <property type="match status" value="2"/>
</dbReference>
<dbReference type="RefSeq" id="WP_327194775.1">
    <property type="nucleotide sequence ID" value="NZ_FRAP01000014.1"/>
</dbReference>
<name>A0A1M6WFL0_PSETH</name>
<dbReference type="InterPro" id="IPR027417">
    <property type="entry name" value="P-loop_NTPase"/>
</dbReference>
<evidence type="ECO:0000259" key="5">
    <source>
        <dbReference type="PROSITE" id="PS50893"/>
    </source>
</evidence>
<dbReference type="NCBIfam" id="NF008453">
    <property type="entry name" value="PRK11308.1"/>
    <property type="match status" value="2"/>
</dbReference>
<feature type="domain" description="ABC transporter" evidence="5">
    <location>
        <begin position="371"/>
        <end position="619"/>
    </location>
</feature>
<evidence type="ECO:0000256" key="1">
    <source>
        <dbReference type="ARBA" id="ARBA00005417"/>
    </source>
</evidence>
<dbReference type="Pfam" id="PF08352">
    <property type="entry name" value="oligo_HPY"/>
    <property type="match status" value="2"/>
</dbReference>
<dbReference type="GO" id="GO:0005524">
    <property type="term" value="F:ATP binding"/>
    <property type="evidence" value="ECO:0007669"/>
    <property type="project" value="UniProtKB-KW"/>
</dbReference>
<organism evidence="6 7">
    <name type="scientific">Pseudonocardia thermophila</name>
    <dbReference type="NCBI Taxonomy" id="1848"/>
    <lineage>
        <taxon>Bacteria</taxon>
        <taxon>Bacillati</taxon>
        <taxon>Actinomycetota</taxon>
        <taxon>Actinomycetes</taxon>
        <taxon>Pseudonocardiales</taxon>
        <taxon>Pseudonocardiaceae</taxon>
        <taxon>Pseudonocardia</taxon>
    </lineage>
</organism>
<gene>
    <name evidence="6" type="ORF">SAMN05443637_114145</name>
</gene>
<keyword evidence="7" id="KW-1185">Reference proteome</keyword>
<dbReference type="Proteomes" id="UP000184363">
    <property type="component" value="Unassembled WGS sequence"/>
</dbReference>
<keyword evidence="4 6" id="KW-0067">ATP-binding</keyword>
<dbReference type="SUPFAM" id="SSF52540">
    <property type="entry name" value="P-loop containing nucleoside triphosphate hydrolases"/>
    <property type="match status" value="2"/>
</dbReference>
<dbReference type="PROSITE" id="PS50893">
    <property type="entry name" value="ABC_TRANSPORTER_2"/>
    <property type="match status" value="2"/>
</dbReference>